<gene>
    <name evidence="1" type="ORF">QR98_0084220</name>
</gene>
<dbReference type="AlphaFoldDB" id="A0A132AFW6"/>
<name>A0A132AFW6_SARSC</name>
<comment type="caution">
    <text evidence="1">The sequence shown here is derived from an EMBL/GenBank/DDBJ whole genome shotgun (WGS) entry which is preliminary data.</text>
</comment>
<protein>
    <submittedName>
        <fullName evidence="1">Uncharacterized protein</fullName>
    </submittedName>
</protein>
<evidence type="ECO:0000313" key="2">
    <source>
        <dbReference type="Proteomes" id="UP000616769"/>
    </source>
</evidence>
<proteinExistence type="predicted"/>
<sequence>MINNRRWFQATGLFLVTILVLELILISDHITSVQASKKKKIMKKLKDILPLLMMMKGKKKILIPIPIPLP</sequence>
<accession>A0A132AFW6</accession>
<organism evidence="1 2">
    <name type="scientific">Sarcoptes scabiei</name>
    <name type="common">Itch mite</name>
    <name type="synonym">Acarus scabiei</name>
    <dbReference type="NCBI Taxonomy" id="52283"/>
    <lineage>
        <taxon>Eukaryota</taxon>
        <taxon>Metazoa</taxon>
        <taxon>Ecdysozoa</taxon>
        <taxon>Arthropoda</taxon>
        <taxon>Chelicerata</taxon>
        <taxon>Arachnida</taxon>
        <taxon>Acari</taxon>
        <taxon>Acariformes</taxon>
        <taxon>Sarcoptiformes</taxon>
        <taxon>Astigmata</taxon>
        <taxon>Psoroptidia</taxon>
        <taxon>Sarcoptoidea</taxon>
        <taxon>Sarcoptidae</taxon>
        <taxon>Sarcoptinae</taxon>
        <taxon>Sarcoptes</taxon>
    </lineage>
</organism>
<reference evidence="1 2" key="1">
    <citation type="journal article" date="2015" name="Parasit. Vectors">
        <title>Draft genome of the scabies mite.</title>
        <authorList>
            <person name="Rider S.D.Jr."/>
            <person name="Morgan M.S."/>
            <person name="Arlian L.G."/>
        </authorList>
    </citation>
    <scope>NUCLEOTIDE SEQUENCE [LARGE SCALE GENOMIC DNA]</scope>
    <source>
        <strain evidence="1">Arlian Lab</strain>
    </source>
</reference>
<evidence type="ECO:0000313" key="1">
    <source>
        <dbReference type="EMBL" id="KPM09876.1"/>
    </source>
</evidence>
<dbReference type="Proteomes" id="UP000616769">
    <property type="component" value="Unassembled WGS sequence"/>
</dbReference>
<dbReference type="EMBL" id="JXLN01014195">
    <property type="protein sequence ID" value="KPM09876.1"/>
    <property type="molecule type" value="Genomic_DNA"/>
</dbReference>
<dbReference type="VEuPathDB" id="VectorBase:SSCA004227"/>